<evidence type="ECO:0000313" key="4">
    <source>
        <dbReference type="Proteomes" id="UP001320831"/>
    </source>
</evidence>
<keyword evidence="1" id="KW-0732">Signal</keyword>
<evidence type="ECO:0000259" key="2">
    <source>
        <dbReference type="Pfam" id="PF07995"/>
    </source>
</evidence>
<gene>
    <name evidence="3" type="ORF">N5A92_07440</name>
</gene>
<feature type="domain" description="Glucose/Sorbosone dehydrogenase" evidence="2">
    <location>
        <begin position="39"/>
        <end position="369"/>
    </location>
</feature>
<protein>
    <submittedName>
        <fullName evidence="3">PQQ-dependent sugar dehydrogenase</fullName>
    </submittedName>
</protein>
<dbReference type="InterPro" id="IPR011042">
    <property type="entry name" value="6-blade_b-propeller_TolB-like"/>
</dbReference>
<evidence type="ECO:0000256" key="1">
    <source>
        <dbReference type="SAM" id="SignalP"/>
    </source>
</evidence>
<dbReference type="PANTHER" id="PTHR19328:SF75">
    <property type="entry name" value="ALDOSE SUGAR DEHYDROGENASE YLII"/>
    <property type="match status" value="1"/>
</dbReference>
<comment type="caution">
    <text evidence="3">The sequence shown here is derived from an EMBL/GenBank/DDBJ whole genome shotgun (WGS) entry which is preliminary data.</text>
</comment>
<feature type="signal peptide" evidence="1">
    <location>
        <begin position="1"/>
        <end position="20"/>
    </location>
</feature>
<dbReference type="Gene3D" id="2.120.10.30">
    <property type="entry name" value="TolB, C-terminal domain"/>
    <property type="match status" value="1"/>
</dbReference>
<dbReference type="SUPFAM" id="SSF50952">
    <property type="entry name" value="Soluble quinoprotein glucose dehydrogenase"/>
    <property type="match status" value="1"/>
</dbReference>
<sequence length="374" mass="40105">MPKIVLAALVAALLPASAGAQVFQAGDVALRAEILTDGLEHPWGIDFLPDGGAIVTERTGTVRIFADGRLSESVSGVPEVAVMGQGGLLDVALAADFEASRTLFLSYAEPGPGGAGTAVARARLVQEEGSARLEDVAVIFSMDRKTGESRHFGSRIVAAPDGTLFFTIGDRGDMNRAQDPFDHAGSVMRINPDGSVPEDNPFVGTEEAAPEIWSIGHRNPQGAVFDPVTDALWTVEHGPRGGDEVNRPEAGKNYGWPVISYGRHYSGRSIERGAEAPGYEQPRYYWDPSIAPSGMAVYDGPMFHEWEGDFLVAALSFQLLARLERDGSGEITGEERLFEGTLGRLRDVEVAPDGSVWLLTDESNGKIIRISRAE</sequence>
<keyword evidence="4" id="KW-1185">Reference proteome</keyword>
<proteinExistence type="predicted"/>
<organism evidence="3 4">
    <name type="scientific">Chelativorans salis</name>
    <dbReference type="NCBI Taxonomy" id="2978478"/>
    <lineage>
        <taxon>Bacteria</taxon>
        <taxon>Pseudomonadati</taxon>
        <taxon>Pseudomonadota</taxon>
        <taxon>Alphaproteobacteria</taxon>
        <taxon>Hyphomicrobiales</taxon>
        <taxon>Phyllobacteriaceae</taxon>
        <taxon>Chelativorans</taxon>
    </lineage>
</organism>
<dbReference type="InterPro" id="IPR012938">
    <property type="entry name" value="Glc/Sorbosone_DH"/>
</dbReference>
<feature type="chain" id="PRO_5046270769" evidence="1">
    <location>
        <begin position="21"/>
        <end position="374"/>
    </location>
</feature>
<reference evidence="3 4" key="1">
    <citation type="submission" date="2022-09" db="EMBL/GenBank/DDBJ databases">
        <title>Chelativorans salina sp. nov., a novel slightly halophilic bacterium isolated from a saline lake sediment enrichment.</title>
        <authorList>
            <person name="Gao L."/>
            <person name="Fang B.-Z."/>
            <person name="Li W.-J."/>
        </authorList>
    </citation>
    <scope>NUCLEOTIDE SEQUENCE [LARGE SCALE GENOMIC DNA]</scope>
    <source>
        <strain evidence="3 4">EGI FJ00035</strain>
    </source>
</reference>
<dbReference type="EMBL" id="JAOCZP010000002">
    <property type="protein sequence ID" value="MCT7374869.1"/>
    <property type="molecule type" value="Genomic_DNA"/>
</dbReference>
<evidence type="ECO:0000313" key="3">
    <source>
        <dbReference type="EMBL" id="MCT7374869.1"/>
    </source>
</evidence>
<name>A0ABT2LNW5_9HYPH</name>
<dbReference type="RefSeq" id="WP_260901410.1">
    <property type="nucleotide sequence ID" value="NZ_JAOCZP010000002.1"/>
</dbReference>
<accession>A0ABT2LNW5</accession>
<dbReference type="Proteomes" id="UP001320831">
    <property type="component" value="Unassembled WGS sequence"/>
</dbReference>
<dbReference type="Pfam" id="PF07995">
    <property type="entry name" value="GSDH"/>
    <property type="match status" value="1"/>
</dbReference>
<dbReference type="InterPro" id="IPR011041">
    <property type="entry name" value="Quinoprot_gluc/sorb_DH_b-prop"/>
</dbReference>
<dbReference type="PANTHER" id="PTHR19328">
    <property type="entry name" value="HEDGEHOG-INTERACTING PROTEIN"/>
    <property type="match status" value="1"/>
</dbReference>